<gene>
    <name evidence="6" type="ORF">OBO34_08030</name>
</gene>
<proteinExistence type="inferred from homology"/>
<dbReference type="GO" id="GO:0003677">
    <property type="term" value="F:DNA binding"/>
    <property type="evidence" value="ECO:0007669"/>
    <property type="project" value="UniProtKB-KW"/>
</dbReference>
<dbReference type="InterPro" id="IPR036388">
    <property type="entry name" value="WH-like_DNA-bd_sf"/>
</dbReference>
<keyword evidence="7" id="KW-1185">Reference proteome</keyword>
<dbReference type="AlphaFoldDB" id="A0A9J6QVQ8"/>
<dbReference type="PROSITE" id="PS50931">
    <property type="entry name" value="HTH_LYSR"/>
    <property type="match status" value="1"/>
</dbReference>
<dbReference type="Pfam" id="PF00126">
    <property type="entry name" value="HTH_1"/>
    <property type="match status" value="1"/>
</dbReference>
<evidence type="ECO:0000256" key="3">
    <source>
        <dbReference type="ARBA" id="ARBA00023125"/>
    </source>
</evidence>
<organism evidence="6 7">
    <name type="scientific">Hominibacterium faecale</name>
    <dbReference type="NCBI Taxonomy" id="2839743"/>
    <lineage>
        <taxon>Bacteria</taxon>
        <taxon>Bacillati</taxon>
        <taxon>Bacillota</taxon>
        <taxon>Clostridia</taxon>
        <taxon>Peptostreptococcales</taxon>
        <taxon>Anaerovoracaceae</taxon>
        <taxon>Hominibacterium</taxon>
    </lineage>
</organism>
<sequence>MSLNLFALEYISEVAKTGSISKAAQNLFLSQPHLSNTIKAVEKELGVQLFRRSAKGMALTEEGRVFVQEARNILTEVNALHAKLRIKPETAVRSRISATRSHQINRCITDFINRHAAKAEFQIHVKETNPFQVVEDVHCRESELGVLHFFDAQKEYFLNLFQRYSLSFQKHYQREFLVAMSKDNPLAKEETLCKEMLEEQIVVIYGDYEIPSASYETITKVSDIILSPKRIFVYDRAGAMETLSRCPGTYMWIAGLHPETLQNNGLVLRRCSDVEVVNLGYSIHSLDEPLSWATAELFADMQKIDWTEEVR</sequence>
<evidence type="ECO:0000256" key="2">
    <source>
        <dbReference type="ARBA" id="ARBA00023015"/>
    </source>
</evidence>
<dbReference type="GO" id="GO:0003700">
    <property type="term" value="F:DNA-binding transcription factor activity"/>
    <property type="evidence" value="ECO:0007669"/>
    <property type="project" value="InterPro"/>
</dbReference>
<dbReference type="EMBL" id="JAOSHN010000003">
    <property type="protein sequence ID" value="MCU7378302.1"/>
    <property type="molecule type" value="Genomic_DNA"/>
</dbReference>
<evidence type="ECO:0000259" key="5">
    <source>
        <dbReference type="PROSITE" id="PS50931"/>
    </source>
</evidence>
<keyword evidence="3" id="KW-0238">DNA-binding</keyword>
<dbReference type="SUPFAM" id="SSF46785">
    <property type="entry name" value="Winged helix' DNA-binding domain"/>
    <property type="match status" value="1"/>
</dbReference>
<evidence type="ECO:0000256" key="1">
    <source>
        <dbReference type="ARBA" id="ARBA00009437"/>
    </source>
</evidence>
<dbReference type="PANTHER" id="PTHR30346:SF0">
    <property type="entry name" value="HCA OPERON TRANSCRIPTIONAL ACTIVATOR HCAR"/>
    <property type="match status" value="1"/>
</dbReference>
<keyword evidence="4" id="KW-0804">Transcription</keyword>
<reference evidence="6" key="1">
    <citation type="submission" date="2022-09" db="EMBL/GenBank/DDBJ databases">
        <title>Culturomic study of gut microbiota in children with autism spectrum disorder.</title>
        <authorList>
            <person name="Efimov B.A."/>
            <person name="Chaplin A.V."/>
            <person name="Sokolova S.R."/>
            <person name="Pikina A.P."/>
            <person name="Korzhanova M."/>
            <person name="Belova V."/>
            <person name="Korostin D."/>
        </authorList>
    </citation>
    <scope>NUCLEOTIDE SEQUENCE</scope>
    <source>
        <strain evidence="6">ASD5510</strain>
    </source>
</reference>
<name>A0A9J6QVQ8_9FIRM</name>
<dbReference type="FunFam" id="1.10.10.10:FF:000001">
    <property type="entry name" value="LysR family transcriptional regulator"/>
    <property type="match status" value="1"/>
</dbReference>
<dbReference type="GO" id="GO:0032993">
    <property type="term" value="C:protein-DNA complex"/>
    <property type="evidence" value="ECO:0007669"/>
    <property type="project" value="TreeGrafter"/>
</dbReference>
<evidence type="ECO:0000313" key="7">
    <source>
        <dbReference type="Proteomes" id="UP001065549"/>
    </source>
</evidence>
<keyword evidence="2" id="KW-0805">Transcription regulation</keyword>
<evidence type="ECO:0000313" key="6">
    <source>
        <dbReference type="EMBL" id="MCU7378302.1"/>
    </source>
</evidence>
<protein>
    <submittedName>
        <fullName evidence="6">LysR family transcriptional regulator</fullName>
    </submittedName>
</protein>
<accession>A0A9J6QVQ8</accession>
<feature type="domain" description="HTH lysR-type" evidence="5">
    <location>
        <begin position="1"/>
        <end position="60"/>
    </location>
</feature>
<dbReference type="RefSeq" id="WP_148395916.1">
    <property type="nucleotide sequence ID" value="NZ_JAJAGH010000008.1"/>
</dbReference>
<comment type="similarity">
    <text evidence="1">Belongs to the LysR transcriptional regulatory family.</text>
</comment>
<comment type="caution">
    <text evidence="6">The sequence shown here is derived from an EMBL/GenBank/DDBJ whole genome shotgun (WGS) entry which is preliminary data.</text>
</comment>
<evidence type="ECO:0000256" key="4">
    <source>
        <dbReference type="ARBA" id="ARBA00023163"/>
    </source>
</evidence>
<dbReference type="Proteomes" id="UP001065549">
    <property type="component" value="Unassembled WGS sequence"/>
</dbReference>
<dbReference type="PANTHER" id="PTHR30346">
    <property type="entry name" value="TRANSCRIPTIONAL DUAL REGULATOR HCAR-RELATED"/>
    <property type="match status" value="1"/>
</dbReference>
<dbReference type="Gene3D" id="1.10.10.10">
    <property type="entry name" value="Winged helix-like DNA-binding domain superfamily/Winged helix DNA-binding domain"/>
    <property type="match status" value="1"/>
</dbReference>
<dbReference type="InterPro" id="IPR000847">
    <property type="entry name" value="LysR_HTH_N"/>
</dbReference>
<dbReference type="PRINTS" id="PR00039">
    <property type="entry name" value="HTHLYSR"/>
</dbReference>
<dbReference type="InterPro" id="IPR036390">
    <property type="entry name" value="WH_DNA-bd_sf"/>
</dbReference>